<evidence type="ECO:0000313" key="2">
    <source>
        <dbReference type="Proteomes" id="UP000298327"/>
    </source>
</evidence>
<dbReference type="OrthoDB" id="2749434at2759"/>
<sequence>MFSPSSRSRTAGLVPSRIKPPELKYGWRLGEKKLWSLIESHFADAIQYSMFPAIDDDGNQPELLPEEFNRRM</sequence>
<protein>
    <submittedName>
        <fullName evidence="1">Uncharacterized protein</fullName>
    </submittedName>
</protein>
<proteinExistence type="predicted"/>
<name>A0A4Y9Z2S6_9AGAM</name>
<reference evidence="1 2" key="1">
    <citation type="submission" date="2019-02" db="EMBL/GenBank/DDBJ databases">
        <title>Genome sequencing of the rare red list fungi Dentipellis fragilis.</title>
        <authorList>
            <person name="Buettner E."/>
            <person name="Kellner H."/>
        </authorList>
    </citation>
    <scope>NUCLEOTIDE SEQUENCE [LARGE SCALE GENOMIC DNA]</scope>
    <source>
        <strain evidence="1 2">DSM 105465</strain>
    </source>
</reference>
<keyword evidence="2" id="KW-1185">Reference proteome</keyword>
<accession>A0A4Y9Z2S6</accession>
<evidence type="ECO:0000313" key="1">
    <source>
        <dbReference type="EMBL" id="TFY68208.1"/>
    </source>
</evidence>
<dbReference type="AlphaFoldDB" id="A0A4Y9Z2S6"/>
<dbReference type="Proteomes" id="UP000298327">
    <property type="component" value="Unassembled WGS sequence"/>
</dbReference>
<comment type="caution">
    <text evidence="1">The sequence shown here is derived from an EMBL/GenBank/DDBJ whole genome shotgun (WGS) entry which is preliminary data.</text>
</comment>
<organism evidence="1 2">
    <name type="scientific">Dentipellis fragilis</name>
    <dbReference type="NCBI Taxonomy" id="205917"/>
    <lineage>
        <taxon>Eukaryota</taxon>
        <taxon>Fungi</taxon>
        <taxon>Dikarya</taxon>
        <taxon>Basidiomycota</taxon>
        <taxon>Agaricomycotina</taxon>
        <taxon>Agaricomycetes</taxon>
        <taxon>Russulales</taxon>
        <taxon>Hericiaceae</taxon>
        <taxon>Dentipellis</taxon>
    </lineage>
</organism>
<dbReference type="EMBL" id="SEOQ01000169">
    <property type="protein sequence ID" value="TFY68208.1"/>
    <property type="molecule type" value="Genomic_DNA"/>
</dbReference>
<gene>
    <name evidence="1" type="ORF">EVG20_g3655</name>
</gene>